<dbReference type="AlphaFoldDB" id="A0AA35RX35"/>
<reference evidence="1" key="1">
    <citation type="submission" date="2023-03" db="EMBL/GenBank/DDBJ databases">
        <authorList>
            <person name="Steffen K."/>
            <person name="Cardenas P."/>
        </authorList>
    </citation>
    <scope>NUCLEOTIDE SEQUENCE</scope>
</reference>
<keyword evidence="2" id="KW-1185">Reference proteome</keyword>
<feature type="non-terminal residue" evidence="1">
    <location>
        <position position="71"/>
    </location>
</feature>
<sequence>ESRTVCIAEALRPALPSQQGHQKNRTYCHFCHHSRKSTETNEHKREAVGFGPTHQHPRIDLLPADWLAHAT</sequence>
<evidence type="ECO:0000313" key="1">
    <source>
        <dbReference type="EMBL" id="CAI8018844.1"/>
    </source>
</evidence>
<feature type="non-terminal residue" evidence="1">
    <location>
        <position position="1"/>
    </location>
</feature>
<dbReference type="EMBL" id="CASHTH010001711">
    <property type="protein sequence ID" value="CAI8018844.1"/>
    <property type="molecule type" value="Genomic_DNA"/>
</dbReference>
<protein>
    <submittedName>
        <fullName evidence="1">Uncharacterized protein</fullName>
    </submittedName>
</protein>
<gene>
    <name evidence="1" type="ORF">GBAR_LOCUS11391</name>
</gene>
<dbReference type="Proteomes" id="UP001174909">
    <property type="component" value="Unassembled WGS sequence"/>
</dbReference>
<accession>A0AA35RX35</accession>
<organism evidence="1 2">
    <name type="scientific">Geodia barretti</name>
    <name type="common">Barrett's horny sponge</name>
    <dbReference type="NCBI Taxonomy" id="519541"/>
    <lineage>
        <taxon>Eukaryota</taxon>
        <taxon>Metazoa</taxon>
        <taxon>Porifera</taxon>
        <taxon>Demospongiae</taxon>
        <taxon>Heteroscleromorpha</taxon>
        <taxon>Tetractinellida</taxon>
        <taxon>Astrophorina</taxon>
        <taxon>Geodiidae</taxon>
        <taxon>Geodia</taxon>
    </lineage>
</organism>
<comment type="caution">
    <text evidence="1">The sequence shown here is derived from an EMBL/GenBank/DDBJ whole genome shotgun (WGS) entry which is preliminary data.</text>
</comment>
<proteinExistence type="predicted"/>
<evidence type="ECO:0000313" key="2">
    <source>
        <dbReference type="Proteomes" id="UP001174909"/>
    </source>
</evidence>
<name>A0AA35RX35_GEOBA</name>